<name>A0A5P9VI40_9ADEN</name>
<dbReference type="GeneID" id="80533570"/>
<dbReference type="EMBL" id="MK774519">
    <property type="protein sequence ID" value="QFX65710.1"/>
    <property type="molecule type" value="Genomic_DNA"/>
</dbReference>
<dbReference type="RefSeq" id="YP_010796139.1">
    <property type="nucleotide sequence ID" value="NC_075965.1"/>
</dbReference>
<organism evidence="1 2">
    <name type="scientific">Mastadenovirus porcusquartum</name>
    <dbReference type="NCBI Taxonomy" id="3241439"/>
    <lineage>
        <taxon>Viruses</taxon>
        <taxon>Varidnaviria</taxon>
        <taxon>Bamfordvirae</taxon>
        <taxon>Preplasmiviricota</taxon>
        <taxon>Polisuviricotina</taxon>
        <taxon>Pharingeaviricetes</taxon>
        <taxon>Rowavirales</taxon>
        <taxon>Adenoviridae</taxon>
        <taxon>Mastadenovirus</taxon>
    </lineage>
</organism>
<keyword evidence="2" id="KW-1185">Reference proteome</keyword>
<sequence length="106" mass="11546">MLRMVWLFSLSAFSLAMMFSCTYSRAMHSHSGQTTVLSSGRISTSHPRLCSVITSIEVATSPRSGSLVQQSRPLFREQKGGRTSKRVSSGGFASMVKMAGLRLVSK</sequence>
<proteinExistence type="predicted"/>
<accession>A0A5P9VI40</accession>
<dbReference type="PROSITE" id="PS51257">
    <property type="entry name" value="PROKAR_LIPOPROTEIN"/>
    <property type="match status" value="1"/>
</dbReference>
<dbReference type="Pfam" id="PF17567">
    <property type="entry name" value="DUF5473"/>
    <property type="match status" value="1"/>
</dbReference>
<dbReference type="InterPro" id="IPR035153">
    <property type="entry name" value="DUF5473"/>
</dbReference>
<evidence type="ECO:0000313" key="2">
    <source>
        <dbReference type="Proteomes" id="UP000386070"/>
    </source>
</evidence>
<dbReference type="Proteomes" id="UP000386070">
    <property type="component" value="Segment"/>
</dbReference>
<reference evidence="1 2" key="1">
    <citation type="submission" date="2019-04" db="EMBL/GenBank/DDBJ databases">
        <title>Characterization of the first genome of Porcine mastadenovirus B (HNU1 strain) and implications on its lymphotropy and special origin.</title>
        <authorList>
            <person name="Liu S.-J."/>
            <person name="Wang Q."/>
            <person name="Li T.-T."/>
            <person name="Zhang S.-H."/>
            <person name="Li J.-Y."/>
            <person name="Wu L.-J."/>
            <person name="Qiu Y."/>
            <person name="Ge X.-Y."/>
        </authorList>
    </citation>
    <scope>NUCLEOTIDE SEQUENCE [LARGE SCALE GENOMIC DNA]</scope>
    <source>
        <strain evidence="1">HNU1</strain>
    </source>
</reference>
<dbReference type="KEGG" id="vg:80533570"/>
<evidence type="ECO:0000313" key="1">
    <source>
        <dbReference type="EMBL" id="QFX65710.1"/>
    </source>
</evidence>
<protein>
    <submittedName>
        <fullName evidence="1">11.5 kDa</fullName>
    </submittedName>
</protein>